<dbReference type="AlphaFoldDB" id="A0A1H3XP03"/>
<reference evidence="1 2" key="1">
    <citation type="submission" date="2016-10" db="EMBL/GenBank/DDBJ databases">
        <authorList>
            <person name="de Groot N.N."/>
        </authorList>
    </citation>
    <scope>NUCLEOTIDE SEQUENCE [LARGE SCALE GENOMIC DNA]</scope>
    <source>
        <strain evidence="1 2">D31d</strain>
    </source>
</reference>
<accession>A0A1H3XP03</accession>
<dbReference type="Proteomes" id="UP000182257">
    <property type="component" value="Unassembled WGS sequence"/>
</dbReference>
<evidence type="ECO:0000313" key="2">
    <source>
        <dbReference type="Proteomes" id="UP000182257"/>
    </source>
</evidence>
<dbReference type="EMBL" id="FNRF01000001">
    <property type="protein sequence ID" value="SEA01103.1"/>
    <property type="molecule type" value="Genomic_DNA"/>
</dbReference>
<evidence type="ECO:0000313" key="1">
    <source>
        <dbReference type="EMBL" id="SEA01103.1"/>
    </source>
</evidence>
<proteinExistence type="predicted"/>
<dbReference type="OrthoDB" id="10000896at2"/>
<sequence>METQILNLKEPYEYIYCNGSIGLHIATLIVYEAGVNNDGEYVLETHSHPVVKYANRPGGTVWNRAELTDCHVLCREDNKRITMEQFHAFMNEIGFIHLEDKDEGLNLPMALEVPIWKSAFDTNGIEIEWPMMTKRNGDKEPIRLINVPLEFKRNPEGSKYKYSCKESFDASFTAENDVPLYFSLEFNTKNDLKAGLRNGMSAYYRAFKNHEFKIWFGWFDDCEFVDVLEELISKSEEIRQECFEDDDV</sequence>
<organism evidence="1 2">
    <name type="scientific">Xylanibacter ruminicola</name>
    <name type="common">Prevotella ruminicola</name>
    <dbReference type="NCBI Taxonomy" id="839"/>
    <lineage>
        <taxon>Bacteria</taxon>
        <taxon>Pseudomonadati</taxon>
        <taxon>Bacteroidota</taxon>
        <taxon>Bacteroidia</taxon>
        <taxon>Bacteroidales</taxon>
        <taxon>Prevotellaceae</taxon>
        <taxon>Xylanibacter</taxon>
    </lineage>
</organism>
<gene>
    <name evidence="1" type="ORF">SAMN05216462_0297</name>
</gene>
<name>A0A1H3XP03_XYLRU</name>
<protein>
    <submittedName>
        <fullName evidence="1">Uncharacterized protein</fullName>
    </submittedName>
</protein>
<dbReference type="RefSeq" id="WP_074759920.1">
    <property type="nucleotide sequence ID" value="NZ_FNRF01000001.1"/>
</dbReference>